<feature type="compositionally biased region" description="Polar residues" evidence="3">
    <location>
        <begin position="46"/>
        <end position="62"/>
    </location>
</feature>
<feature type="transmembrane region" description="Helical" evidence="4">
    <location>
        <begin position="184"/>
        <end position="206"/>
    </location>
</feature>
<feature type="transmembrane region" description="Helical" evidence="4">
    <location>
        <begin position="464"/>
        <end position="481"/>
    </location>
</feature>
<feature type="transmembrane region" description="Helical" evidence="4">
    <location>
        <begin position="501"/>
        <end position="520"/>
    </location>
</feature>
<proteinExistence type="inferred from homology"/>
<keyword evidence="7" id="KW-1185">Reference proteome</keyword>
<dbReference type="Proteomes" id="UP000652219">
    <property type="component" value="Unassembled WGS sequence"/>
</dbReference>
<keyword evidence="4" id="KW-1133">Transmembrane helix</keyword>
<evidence type="ECO:0000256" key="4">
    <source>
        <dbReference type="SAM" id="Phobius"/>
    </source>
</evidence>
<evidence type="ECO:0000313" key="7">
    <source>
        <dbReference type="Proteomes" id="UP000652219"/>
    </source>
</evidence>
<dbReference type="Gene3D" id="1.20.1250.20">
    <property type="entry name" value="MFS general substrate transporter like domains"/>
    <property type="match status" value="2"/>
</dbReference>
<feature type="compositionally biased region" description="Basic and acidic residues" evidence="3">
    <location>
        <begin position="1"/>
        <end position="18"/>
    </location>
</feature>
<dbReference type="PANTHER" id="PTHR11360:SF319">
    <property type="entry name" value="MAJOR FACILITATOR SUPERFAMILY (MFS) PROFILE DOMAIN-CONTAINING PROTEIN"/>
    <property type="match status" value="1"/>
</dbReference>
<feature type="compositionally biased region" description="Basic and acidic residues" evidence="3">
    <location>
        <begin position="66"/>
        <end position="75"/>
    </location>
</feature>
<feature type="transmembrane region" description="Helical" evidence="4">
    <location>
        <begin position="432"/>
        <end position="457"/>
    </location>
</feature>
<feature type="transmembrane region" description="Helical" evidence="4">
    <location>
        <begin position="143"/>
        <end position="164"/>
    </location>
</feature>
<evidence type="ECO:0000256" key="2">
    <source>
        <dbReference type="ARBA" id="ARBA00006727"/>
    </source>
</evidence>
<feature type="region of interest" description="Disordered" evidence="3">
    <location>
        <begin position="1"/>
        <end position="135"/>
    </location>
</feature>
<dbReference type="GO" id="GO:0022857">
    <property type="term" value="F:transmembrane transporter activity"/>
    <property type="evidence" value="ECO:0007669"/>
    <property type="project" value="InterPro"/>
</dbReference>
<dbReference type="PANTHER" id="PTHR11360">
    <property type="entry name" value="MONOCARBOXYLATE TRANSPORTER"/>
    <property type="match status" value="1"/>
</dbReference>
<dbReference type="PROSITE" id="PS50850">
    <property type="entry name" value="MFS"/>
    <property type="match status" value="1"/>
</dbReference>
<feature type="transmembrane region" description="Helical" evidence="4">
    <location>
        <begin position="301"/>
        <end position="321"/>
    </location>
</feature>
<accession>A0A8H6MIU3</accession>
<keyword evidence="4" id="KW-0472">Membrane</keyword>
<feature type="transmembrane region" description="Helical" evidence="4">
    <location>
        <begin position="342"/>
        <end position="363"/>
    </location>
</feature>
<feature type="transmembrane region" description="Helical" evidence="4">
    <location>
        <begin position="406"/>
        <end position="426"/>
    </location>
</feature>
<reference evidence="6 7" key="1">
    <citation type="journal article" date="2020" name="Phytopathology">
        <title>Genome Sequence Resources of Colletotrichum truncatum, C. plurivorum, C. musicola, and C. sojae: Four Species Pathogenic to Soybean (Glycine max).</title>
        <authorList>
            <person name="Rogerio F."/>
            <person name="Boufleur T.R."/>
            <person name="Ciampi-Guillardi M."/>
            <person name="Sukno S.A."/>
            <person name="Thon M.R."/>
            <person name="Massola Junior N.S."/>
            <person name="Baroncelli R."/>
        </authorList>
    </citation>
    <scope>NUCLEOTIDE SEQUENCE [LARGE SCALE GENOMIC DNA]</scope>
    <source>
        <strain evidence="6 7">LFN0009</strain>
    </source>
</reference>
<gene>
    <name evidence="6" type="ORF">CSOJ01_14863</name>
</gene>
<dbReference type="InterPro" id="IPR050327">
    <property type="entry name" value="Proton-linked_MCT"/>
</dbReference>
<name>A0A8H6MIU3_9PEZI</name>
<keyword evidence="4" id="KW-0812">Transmembrane</keyword>
<dbReference type="CDD" id="cd17352">
    <property type="entry name" value="MFS_MCT_SLC16"/>
    <property type="match status" value="1"/>
</dbReference>
<feature type="compositionally biased region" description="Low complexity" evidence="3">
    <location>
        <begin position="28"/>
        <end position="45"/>
    </location>
</feature>
<dbReference type="EMBL" id="WIGN01000543">
    <property type="protein sequence ID" value="KAF6789058.1"/>
    <property type="molecule type" value="Genomic_DNA"/>
</dbReference>
<feature type="transmembrane region" description="Helical" evidence="4">
    <location>
        <begin position="270"/>
        <end position="289"/>
    </location>
</feature>
<dbReference type="AlphaFoldDB" id="A0A8H6MIU3"/>
<dbReference type="Pfam" id="PF07690">
    <property type="entry name" value="MFS_1"/>
    <property type="match status" value="1"/>
</dbReference>
<evidence type="ECO:0000313" key="6">
    <source>
        <dbReference type="EMBL" id="KAF6789058.1"/>
    </source>
</evidence>
<evidence type="ECO:0000256" key="1">
    <source>
        <dbReference type="ARBA" id="ARBA00004141"/>
    </source>
</evidence>
<dbReference type="InterPro" id="IPR011701">
    <property type="entry name" value="MFS"/>
</dbReference>
<dbReference type="InterPro" id="IPR020846">
    <property type="entry name" value="MFS_dom"/>
</dbReference>
<dbReference type="GO" id="GO:0016020">
    <property type="term" value="C:membrane"/>
    <property type="evidence" value="ECO:0007669"/>
    <property type="project" value="UniProtKB-SubCell"/>
</dbReference>
<feature type="transmembrane region" description="Helical" evidence="4">
    <location>
        <begin position="218"/>
        <end position="235"/>
    </location>
</feature>
<comment type="caution">
    <text evidence="6">The sequence shown here is derived from an EMBL/GenBank/DDBJ whole genome shotgun (WGS) entry which is preliminary data.</text>
</comment>
<organism evidence="6 7">
    <name type="scientific">Colletotrichum sojae</name>
    <dbReference type="NCBI Taxonomy" id="2175907"/>
    <lineage>
        <taxon>Eukaryota</taxon>
        <taxon>Fungi</taxon>
        <taxon>Dikarya</taxon>
        <taxon>Ascomycota</taxon>
        <taxon>Pezizomycotina</taxon>
        <taxon>Sordariomycetes</taxon>
        <taxon>Hypocreomycetidae</taxon>
        <taxon>Glomerellales</taxon>
        <taxon>Glomerellaceae</taxon>
        <taxon>Colletotrichum</taxon>
        <taxon>Colletotrichum orchidearum species complex</taxon>
    </lineage>
</organism>
<comment type="subcellular location">
    <subcellularLocation>
        <location evidence="1">Membrane</location>
        <topology evidence="1">Multi-pass membrane protein</topology>
    </subcellularLocation>
</comment>
<evidence type="ECO:0000259" key="5">
    <source>
        <dbReference type="PROSITE" id="PS50850"/>
    </source>
</evidence>
<feature type="transmembrane region" description="Helical" evidence="4">
    <location>
        <begin position="241"/>
        <end position="258"/>
    </location>
</feature>
<dbReference type="InterPro" id="IPR036259">
    <property type="entry name" value="MFS_trans_sf"/>
</dbReference>
<dbReference type="SUPFAM" id="SSF103473">
    <property type="entry name" value="MFS general substrate transporter"/>
    <property type="match status" value="1"/>
</dbReference>
<feature type="compositionally biased region" description="Basic and acidic residues" evidence="3">
    <location>
        <begin position="108"/>
        <end position="126"/>
    </location>
</feature>
<sequence>MNDTEAREEFHEEFHDAIEGEPSPPTTRPSTASRPPTSSRPMTATDSRPTTGSRLQTGSRPQTGEGCRDARRLSHDQSAASLPPPVEDKEPAAADASTPLMDGEEQETQEKQVNQEKQVTQEKQERVSQSTEEDEFPEGGLRAWLVAAGTASILFCSLGYTNSFGVFQAYYAQHQLSDQTPDQISWIGSIQAFLVFASGAIGGPVFDRYGAWVIRPAAVVYVFSIMMTSLCSQYWQFMLAQGVLGGISNGLIMFPAMAATPQYFSRRRGAAMGVAIAGSSVGAVIFPIVLSELLDRIGFGWAVRTCGFVMMPLLLFSSIAVRARLPPRRTRFFLWSAFRDPLYCLLIAGVGCMFVGMFIPFFYLPTFGIAHGMDISLASYLVAVVNGASVPGRIVPGILGDRVGRINILIFAGLTTGISILCWTRATTNAGIIVFAACFGLTSGAIISGGSVVFTLCPKSPKDIGTYMGMGIALASVAVLVGPPSSGALLNRYHGFTEVSIFGGVMVLVGTVFALMAKCFSKEGVFGLV</sequence>
<evidence type="ECO:0000256" key="3">
    <source>
        <dbReference type="SAM" id="MobiDB-lite"/>
    </source>
</evidence>
<protein>
    <submittedName>
        <fullName evidence="6">Monocarboxylate permease-like protein</fullName>
    </submittedName>
</protein>
<feature type="domain" description="Major facilitator superfamily (MFS) profile" evidence="5">
    <location>
        <begin position="341"/>
        <end position="529"/>
    </location>
</feature>
<comment type="similarity">
    <text evidence="2">Belongs to the major facilitator superfamily. Monocarboxylate porter (TC 2.A.1.13) family.</text>
</comment>